<feature type="region of interest" description="Disordered" evidence="1">
    <location>
        <begin position="30"/>
        <end position="56"/>
    </location>
</feature>
<dbReference type="EMBL" id="JADQDK010000001">
    <property type="protein sequence ID" value="MBW0138527.1"/>
    <property type="molecule type" value="Genomic_DNA"/>
</dbReference>
<evidence type="ECO:0000313" key="3">
    <source>
        <dbReference type="Proteomes" id="UP000694287"/>
    </source>
</evidence>
<sequence length="94" mass="9971">MRLLWNRTAPDSVHVGMFTADAIAFLSEIADDSTPGSSPPTATATPPRSPPRCGETWRAAGPVLRWLDHHVGRGRPGRTPPPPGAARRRAIAAG</sequence>
<evidence type="ECO:0000256" key="1">
    <source>
        <dbReference type="SAM" id="MobiDB-lite"/>
    </source>
</evidence>
<organism evidence="2 3">
    <name type="scientific">Pseudonocardia abyssalis</name>
    <dbReference type="NCBI Taxonomy" id="2792008"/>
    <lineage>
        <taxon>Bacteria</taxon>
        <taxon>Bacillati</taxon>
        <taxon>Actinomycetota</taxon>
        <taxon>Actinomycetes</taxon>
        <taxon>Pseudonocardiales</taxon>
        <taxon>Pseudonocardiaceae</taxon>
        <taxon>Pseudonocardia</taxon>
    </lineage>
</organism>
<name>A0ABS6V2A1_9PSEU</name>
<feature type="compositionally biased region" description="Low complexity" evidence="1">
    <location>
        <begin position="33"/>
        <end position="46"/>
    </location>
</feature>
<gene>
    <name evidence="2" type="ORF">I4I81_30315</name>
</gene>
<dbReference type="Proteomes" id="UP000694287">
    <property type="component" value="Unassembled WGS sequence"/>
</dbReference>
<proteinExistence type="predicted"/>
<dbReference type="RefSeq" id="WP_218616498.1">
    <property type="nucleotide sequence ID" value="NZ_JADQDK010000001.1"/>
</dbReference>
<accession>A0ABS6V2A1</accession>
<feature type="region of interest" description="Disordered" evidence="1">
    <location>
        <begin position="70"/>
        <end position="94"/>
    </location>
</feature>
<keyword evidence="3" id="KW-1185">Reference proteome</keyword>
<reference evidence="2 3" key="1">
    <citation type="submission" date="2020-11" db="EMBL/GenBank/DDBJ databases">
        <title>Pseudonocardia abyssalis sp. nov. and Pseudonocardia oceani sp. nov., description and phylogenomic analysis of two novel actinomycetes isolated from the deep Southern Ocean.</title>
        <authorList>
            <person name="Parra J."/>
        </authorList>
    </citation>
    <scope>NUCLEOTIDE SEQUENCE [LARGE SCALE GENOMIC DNA]</scope>
    <source>
        <strain evidence="2 3">KRD-168</strain>
    </source>
</reference>
<comment type="caution">
    <text evidence="2">The sequence shown here is derived from an EMBL/GenBank/DDBJ whole genome shotgun (WGS) entry which is preliminary data.</text>
</comment>
<evidence type="ECO:0000313" key="2">
    <source>
        <dbReference type="EMBL" id="MBW0138527.1"/>
    </source>
</evidence>
<protein>
    <submittedName>
        <fullName evidence="2">Uncharacterized protein</fullName>
    </submittedName>
</protein>